<evidence type="ECO:0000256" key="5">
    <source>
        <dbReference type="ARBA" id="ARBA00022692"/>
    </source>
</evidence>
<dbReference type="EMBL" id="LVLJ01004129">
    <property type="protein sequence ID" value="OAE18114.1"/>
    <property type="molecule type" value="Genomic_DNA"/>
</dbReference>
<dbReference type="EMBL" id="AP019868">
    <property type="protein sequence ID" value="BBN05791.1"/>
    <property type="molecule type" value="Genomic_DNA"/>
</dbReference>
<dbReference type="PANTHER" id="PTHR14154">
    <property type="entry name" value="UPF0041 BRAIN PROTEIN 44-RELATED"/>
    <property type="match status" value="1"/>
</dbReference>
<feature type="region of interest" description="Disordered" evidence="9">
    <location>
        <begin position="76"/>
        <end position="111"/>
    </location>
</feature>
<reference evidence="11" key="2">
    <citation type="journal article" date="2019" name="Curr. Biol.">
        <title>Chromatin organization in early land plants reveals an ancestral association between H3K27me3, transposons, and constitutive heterochromatin.</title>
        <authorList>
            <person name="Montgomery S.A."/>
            <person name="Tanizawa Y."/>
            <person name="Galik B."/>
            <person name="Wang N."/>
            <person name="Ito T."/>
            <person name="Mochizuki T."/>
            <person name="Akimcheva S."/>
            <person name="Bowman J."/>
            <person name="Cognat V."/>
            <person name="Drouard L."/>
            <person name="Ekker H."/>
            <person name="Houng S."/>
            <person name="Kohchi T."/>
            <person name="Lin S."/>
            <person name="Liu L.D."/>
            <person name="Nakamura Y."/>
            <person name="Valeeva L.R."/>
            <person name="Shakirov E.V."/>
            <person name="Shippen D.E."/>
            <person name="Wei W."/>
            <person name="Yagura M."/>
            <person name="Yamaoka S."/>
            <person name="Yamato K.T."/>
            <person name="Liu C."/>
            <person name="Berger F."/>
        </authorList>
    </citation>
    <scope>NUCLEOTIDE SEQUENCE [LARGE SCALE GENOMIC DNA]</scope>
    <source>
        <strain evidence="11">Tak-1</strain>
    </source>
</reference>
<dbReference type="AlphaFoldDB" id="A0A176VBA3"/>
<name>A0A176VBA3_MARPO</name>
<dbReference type="GO" id="GO:0016020">
    <property type="term" value="C:membrane"/>
    <property type="evidence" value="ECO:0007669"/>
    <property type="project" value="UniProtKB-SubCell"/>
</dbReference>
<keyword evidence="3" id="KW-0150">Chloroplast</keyword>
<evidence type="ECO:0000256" key="2">
    <source>
        <dbReference type="ARBA" id="ARBA00004229"/>
    </source>
</evidence>
<evidence type="ECO:0000313" key="11">
    <source>
        <dbReference type="EMBL" id="BBN05791.1"/>
    </source>
</evidence>
<evidence type="ECO:0000256" key="9">
    <source>
        <dbReference type="SAM" id="MobiDB-lite"/>
    </source>
</evidence>
<dbReference type="Proteomes" id="UP000077202">
    <property type="component" value="Unassembled WGS sequence"/>
</dbReference>
<organism evidence="12 13">
    <name type="scientific">Marchantia polymorpha subsp. ruderalis</name>
    <dbReference type="NCBI Taxonomy" id="1480154"/>
    <lineage>
        <taxon>Eukaryota</taxon>
        <taxon>Viridiplantae</taxon>
        <taxon>Streptophyta</taxon>
        <taxon>Embryophyta</taxon>
        <taxon>Marchantiophyta</taxon>
        <taxon>Marchantiopsida</taxon>
        <taxon>Marchantiidae</taxon>
        <taxon>Marchantiales</taxon>
        <taxon>Marchantiaceae</taxon>
        <taxon>Marchantia</taxon>
    </lineage>
</organism>
<keyword evidence="5 10" id="KW-0812">Transmembrane</keyword>
<evidence type="ECO:0000313" key="12">
    <source>
        <dbReference type="EMBL" id="OAE18114.1"/>
    </source>
</evidence>
<evidence type="ECO:0000256" key="1">
    <source>
        <dbReference type="ARBA" id="ARBA00004141"/>
    </source>
</evidence>
<dbReference type="Pfam" id="PF00504">
    <property type="entry name" value="Chloroa_b-bind"/>
    <property type="match status" value="1"/>
</dbReference>
<sequence length="231" mass="24918">MAAIMSAMQVSSAAAIGGRSSFSRSTRSGRHCTGLTNFKAPASTRRSLIRVEAKDGLQEAVDRSTKVEITRDDILRNQEENQSEKQSVFGAVPSSGGFYPRPEIERRPETGDRSLGSIFAFDGAAPETINGRMAMIGFVWALLAEKATGLGVLEQVMNPGAAGLVNFVAVVQIFTFASIVPILKGESTDARRWGPFRAQAERWNGRLAMIGFAALIIDEAIRGMPFISALH</sequence>
<dbReference type="InterPro" id="IPR022796">
    <property type="entry name" value="Chloroa_b-bind"/>
</dbReference>
<gene>
    <name evidence="12" type="ORF">AXG93_4101s1010</name>
    <name evidence="11" type="ORF">Mp_3g15980</name>
</gene>
<evidence type="ECO:0000256" key="4">
    <source>
        <dbReference type="ARBA" id="ARBA00022640"/>
    </source>
</evidence>
<comment type="similarity">
    <text evidence="8">Belongs to the ELIP/psbS family.</text>
</comment>
<keyword evidence="4" id="KW-0934">Plastid</keyword>
<dbReference type="Proteomes" id="UP001162541">
    <property type="component" value="Chromosome 3"/>
</dbReference>
<keyword evidence="13" id="KW-1185">Reference proteome</keyword>
<evidence type="ECO:0000256" key="3">
    <source>
        <dbReference type="ARBA" id="ARBA00022528"/>
    </source>
</evidence>
<feature type="region of interest" description="Disordered" evidence="9">
    <location>
        <begin position="15"/>
        <end position="37"/>
    </location>
</feature>
<keyword evidence="6 10" id="KW-1133">Transmembrane helix</keyword>
<protein>
    <submittedName>
        <fullName evidence="12">Uncharacterized protein</fullName>
    </submittedName>
</protein>
<evidence type="ECO:0000256" key="10">
    <source>
        <dbReference type="SAM" id="Phobius"/>
    </source>
</evidence>
<keyword evidence="7 10" id="KW-0472">Membrane</keyword>
<reference evidence="14" key="3">
    <citation type="journal article" date="2020" name="Curr. Biol.">
        <title>Chromatin organization in early land plants reveals an ancestral association between H3K27me3, transposons, and constitutive heterochromatin.</title>
        <authorList>
            <person name="Montgomery S.A."/>
            <person name="Tanizawa Y."/>
            <person name="Galik B."/>
            <person name="Wang N."/>
            <person name="Ito T."/>
            <person name="Mochizuki T."/>
            <person name="Akimcheva S."/>
            <person name="Bowman J.L."/>
            <person name="Cognat V."/>
            <person name="Marechal-Drouard L."/>
            <person name="Ekker H."/>
            <person name="Hong S.F."/>
            <person name="Kohchi T."/>
            <person name="Lin S.S."/>
            <person name="Liu L.D."/>
            <person name="Nakamura Y."/>
            <person name="Valeeva L.R."/>
            <person name="Shakirov E.V."/>
            <person name="Shippen D.E."/>
            <person name="Wei W.L."/>
            <person name="Yagura M."/>
            <person name="Yamaoka S."/>
            <person name="Yamato K.T."/>
            <person name="Liu C."/>
            <person name="Berger F."/>
        </authorList>
    </citation>
    <scope>NUCLEOTIDE SEQUENCE [LARGE SCALE GENOMIC DNA]</scope>
    <source>
        <strain evidence="14">Tak-1</strain>
    </source>
</reference>
<feature type="compositionally biased region" description="Low complexity" evidence="9">
    <location>
        <begin position="17"/>
        <end position="26"/>
    </location>
</feature>
<comment type="subcellular location">
    <subcellularLocation>
        <location evidence="1">Membrane</location>
        <topology evidence="1">Multi-pass membrane protein</topology>
    </subcellularLocation>
    <subcellularLocation>
        <location evidence="2">Plastid</location>
        <location evidence="2">Chloroplast</location>
    </subcellularLocation>
</comment>
<evidence type="ECO:0000256" key="6">
    <source>
        <dbReference type="ARBA" id="ARBA00022989"/>
    </source>
</evidence>
<proteinExistence type="inferred from homology"/>
<feature type="transmembrane region" description="Helical" evidence="10">
    <location>
        <begin position="164"/>
        <end position="183"/>
    </location>
</feature>
<evidence type="ECO:0000256" key="7">
    <source>
        <dbReference type="ARBA" id="ARBA00023136"/>
    </source>
</evidence>
<dbReference type="SUPFAM" id="SSF103511">
    <property type="entry name" value="Chlorophyll a-b binding protein"/>
    <property type="match status" value="1"/>
</dbReference>
<reference evidence="12 13" key="1">
    <citation type="submission" date="2016-03" db="EMBL/GenBank/DDBJ databases">
        <title>Mechanisms controlling the formation of the plant cell surface in tip-growing cells are functionally conserved among land plants.</title>
        <authorList>
            <person name="Honkanen S."/>
            <person name="Jones V.A."/>
            <person name="Morieri G."/>
            <person name="Champion C."/>
            <person name="Hetherington A.J."/>
            <person name="Kelly S."/>
            <person name="Saint-Marcoux D."/>
            <person name="Proust H."/>
            <person name="Prescott H."/>
            <person name="Dolan L."/>
        </authorList>
    </citation>
    <scope>NUCLEOTIDE SEQUENCE [LARGE SCALE GENOMIC DNA]</scope>
    <source>
        <strain evidence="13">cv. Tak-1 and cv. Tak-2</strain>
        <tissue evidence="12">Whole gametophyte</tissue>
    </source>
</reference>
<evidence type="ECO:0000313" key="13">
    <source>
        <dbReference type="Proteomes" id="UP000077202"/>
    </source>
</evidence>
<evidence type="ECO:0000313" key="14">
    <source>
        <dbReference type="Proteomes" id="UP001162541"/>
    </source>
</evidence>
<accession>A0A176VBA3</accession>
<evidence type="ECO:0000256" key="8">
    <source>
        <dbReference type="ARBA" id="ARBA00037956"/>
    </source>
</evidence>
<feature type="compositionally biased region" description="Basic and acidic residues" evidence="9">
    <location>
        <begin position="102"/>
        <end position="111"/>
    </location>
</feature>
<dbReference type="GO" id="GO:0009507">
    <property type="term" value="C:chloroplast"/>
    <property type="evidence" value="ECO:0007669"/>
    <property type="project" value="UniProtKB-SubCell"/>
</dbReference>
<dbReference type="Gene3D" id="1.10.3460.10">
    <property type="entry name" value="Chlorophyll a/b binding protein domain"/>
    <property type="match status" value="1"/>
</dbReference>